<dbReference type="EMBL" id="CM042053">
    <property type="protein sequence ID" value="KAI3716300.1"/>
    <property type="molecule type" value="Genomic_DNA"/>
</dbReference>
<keyword evidence="2" id="KW-1185">Reference proteome</keyword>
<evidence type="ECO:0000313" key="1">
    <source>
        <dbReference type="EMBL" id="KAI3716300.1"/>
    </source>
</evidence>
<name>A0ACB9B292_ARCLA</name>
<comment type="caution">
    <text evidence="1">The sequence shown here is derived from an EMBL/GenBank/DDBJ whole genome shotgun (WGS) entry which is preliminary data.</text>
</comment>
<evidence type="ECO:0000313" key="2">
    <source>
        <dbReference type="Proteomes" id="UP001055879"/>
    </source>
</evidence>
<protein>
    <submittedName>
        <fullName evidence="1">Uncharacterized protein</fullName>
    </submittedName>
</protein>
<sequence length="308" mass="35668">MDFLRLPTIVFSDISKQDRGTLIWDSTKNQVFKALQEHGCFEASFDGVSPDLRKSVFASLKQLFDLPLETKIRNVPDKIFNGYIGQFKEVPIFESLGIEDPETFSNLMWPEGNRLFCDSMQVYLKTLTVIDEIVRMMVLESLNLEEYIDEHMELTSYLVRVNKYRVPEKDECDTGLRSHADKNLLTILHQNEVEGLEVKNRDGEWFKVKFSPNSFVVMAGETFNVWTNGRLHAPTHRVVMSGEKDRFSIGVFSVPKWEKTVKAPEEMVDKEHPLLFNPFNYGDFTKFFCLKENVNDKFALKKYCGVSS</sequence>
<reference evidence="2" key="1">
    <citation type="journal article" date="2022" name="Mol. Ecol. Resour.">
        <title>The genomes of chicory, endive, great burdock and yacon provide insights into Asteraceae palaeo-polyploidization history and plant inulin production.</title>
        <authorList>
            <person name="Fan W."/>
            <person name="Wang S."/>
            <person name="Wang H."/>
            <person name="Wang A."/>
            <person name="Jiang F."/>
            <person name="Liu H."/>
            <person name="Zhao H."/>
            <person name="Xu D."/>
            <person name="Zhang Y."/>
        </authorList>
    </citation>
    <scope>NUCLEOTIDE SEQUENCE [LARGE SCALE GENOMIC DNA]</scope>
    <source>
        <strain evidence="2">cv. Niubang</strain>
    </source>
</reference>
<dbReference type="Proteomes" id="UP001055879">
    <property type="component" value="Linkage Group LG07"/>
</dbReference>
<organism evidence="1 2">
    <name type="scientific">Arctium lappa</name>
    <name type="common">Greater burdock</name>
    <name type="synonym">Lappa major</name>
    <dbReference type="NCBI Taxonomy" id="4217"/>
    <lineage>
        <taxon>Eukaryota</taxon>
        <taxon>Viridiplantae</taxon>
        <taxon>Streptophyta</taxon>
        <taxon>Embryophyta</taxon>
        <taxon>Tracheophyta</taxon>
        <taxon>Spermatophyta</taxon>
        <taxon>Magnoliopsida</taxon>
        <taxon>eudicotyledons</taxon>
        <taxon>Gunneridae</taxon>
        <taxon>Pentapetalae</taxon>
        <taxon>asterids</taxon>
        <taxon>campanulids</taxon>
        <taxon>Asterales</taxon>
        <taxon>Asteraceae</taxon>
        <taxon>Carduoideae</taxon>
        <taxon>Cardueae</taxon>
        <taxon>Arctiinae</taxon>
        <taxon>Arctium</taxon>
    </lineage>
</organism>
<reference evidence="1 2" key="2">
    <citation type="journal article" date="2022" name="Mol. Ecol. Resour.">
        <title>The genomes of chicory, endive, great burdock and yacon provide insights into Asteraceae paleo-polyploidization history and plant inulin production.</title>
        <authorList>
            <person name="Fan W."/>
            <person name="Wang S."/>
            <person name="Wang H."/>
            <person name="Wang A."/>
            <person name="Jiang F."/>
            <person name="Liu H."/>
            <person name="Zhao H."/>
            <person name="Xu D."/>
            <person name="Zhang Y."/>
        </authorList>
    </citation>
    <scope>NUCLEOTIDE SEQUENCE [LARGE SCALE GENOMIC DNA]</scope>
    <source>
        <strain evidence="2">cv. Niubang</strain>
    </source>
</reference>
<accession>A0ACB9B292</accession>
<proteinExistence type="predicted"/>
<gene>
    <name evidence="1" type="ORF">L6452_23538</name>
</gene>